<sequence length="354" mass="41536">MPGYGTATETLPKIDSTNFEKIYPYALRGNMNAVFEILDVTENNSLTEKQRDKKKKYHERFLYKCEDFDYNTDDVVLVDLYNRFQHYWRSVLVENVPQKLVDSIFRGEMIHFLKKNYKPELTIEKIQRDYYTLFQDFFISRNTFGIGIGKTGHLYDLYLWKEQEEKAYSIDLPEGQTIEVPVVFMRGFISNGWSHYTTFGHSFSGGWAMKDKLFCVEESYGPKDEEAFLISYVSHEGQHFSDYTLFPKLKQIDLEYRAKLTELSLTKETTHDIVNKFITNAKNDTSFAHAFANYTVIRMLSDKIFVSDFESDLEKWEQIPVKRINKIALKLLKDHSKQLKALGADSVEAYIKAR</sequence>
<evidence type="ECO:0000313" key="1">
    <source>
        <dbReference type="EMBL" id="NAY90973.1"/>
    </source>
</evidence>
<reference evidence="1" key="1">
    <citation type="submission" date="2020-01" db="EMBL/GenBank/DDBJ databases">
        <title>Muricauda ochracea sp. nov., isolated from a tidal flat of Garorim bay in Korea.</title>
        <authorList>
            <person name="Kim D."/>
            <person name="Yoo Y."/>
            <person name="Kim J.-J."/>
        </authorList>
    </citation>
    <scope>NUCLEOTIDE SEQUENCE</scope>
    <source>
        <strain evidence="1">JGD-17</strain>
    </source>
</reference>
<keyword evidence="2" id="KW-1185">Reference proteome</keyword>
<protein>
    <submittedName>
        <fullName evidence="1">Uncharacterized protein</fullName>
    </submittedName>
</protein>
<dbReference type="EMBL" id="JAAABI010000001">
    <property type="protein sequence ID" value="NAY90973.1"/>
    <property type="molecule type" value="Genomic_DNA"/>
</dbReference>
<dbReference type="AlphaFoldDB" id="A0A964T9Z1"/>
<organism evidence="1 2">
    <name type="scientific">Flagellimonas ochracea</name>
    <dbReference type="NCBI Taxonomy" id="2696472"/>
    <lineage>
        <taxon>Bacteria</taxon>
        <taxon>Pseudomonadati</taxon>
        <taxon>Bacteroidota</taxon>
        <taxon>Flavobacteriia</taxon>
        <taxon>Flavobacteriales</taxon>
        <taxon>Flavobacteriaceae</taxon>
        <taxon>Flagellimonas</taxon>
    </lineage>
</organism>
<comment type="caution">
    <text evidence="1">The sequence shown here is derived from an EMBL/GenBank/DDBJ whole genome shotgun (WGS) entry which is preliminary data.</text>
</comment>
<name>A0A964T9Z1_9FLAO</name>
<gene>
    <name evidence="1" type="ORF">GTQ34_03490</name>
</gene>
<proteinExistence type="predicted"/>
<evidence type="ECO:0000313" key="2">
    <source>
        <dbReference type="Proteomes" id="UP000667650"/>
    </source>
</evidence>
<dbReference type="RefSeq" id="WP_166522364.1">
    <property type="nucleotide sequence ID" value="NZ_JAAABI010000001.1"/>
</dbReference>
<dbReference type="Proteomes" id="UP000667650">
    <property type="component" value="Unassembled WGS sequence"/>
</dbReference>
<accession>A0A964T9Z1</accession>